<dbReference type="InterPro" id="IPR050468">
    <property type="entry name" value="Cuticle_Struct_Prot"/>
</dbReference>
<dbReference type="InterPro" id="IPR000618">
    <property type="entry name" value="Insect_cuticle"/>
</dbReference>
<dbReference type="Pfam" id="PF00379">
    <property type="entry name" value="Chitin_bind_4"/>
    <property type="match status" value="1"/>
</dbReference>
<dbReference type="PANTHER" id="PTHR10380">
    <property type="entry name" value="CUTICLE PROTEIN"/>
    <property type="match status" value="1"/>
</dbReference>
<feature type="chain" id="PRO_5044741780" evidence="4">
    <location>
        <begin position="19"/>
        <end position="132"/>
    </location>
</feature>
<evidence type="ECO:0000256" key="3">
    <source>
        <dbReference type="SAM" id="MobiDB-lite"/>
    </source>
</evidence>
<feature type="compositionally biased region" description="Polar residues" evidence="3">
    <location>
        <begin position="57"/>
        <end position="67"/>
    </location>
</feature>
<proteinExistence type="predicted"/>
<dbReference type="EMBL" id="JBDJPC010000002">
    <property type="protein sequence ID" value="KAL1513530.1"/>
    <property type="molecule type" value="Genomic_DNA"/>
</dbReference>
<feature type="region of interest" description="Disordered" evidence="3">
    <location>
        <begin position="111"/>
        <end position="132"/>
    </location>
</feature>
<feature type="region of interest" description="Disordered" evidence="3">
    <location>
        <begin position="43"/>
        <end position="72"/>
    </location>
</feature>
<feature type="signal peptide" evidence="4">
    <location>
        <begin position="1"/>
        <end position="18"/>
    </location>
</feature>
<dbReference type="PROSITE" id="PS51155">
    <property type="entry name" value="CHIT_BIND_RR_2"/>
    <property type="match status" value="1"/>
</dbReference>
<dbReference type="PROSITE" id="PS00233">
    <property type="entry name" value="CHIT_BIND_RR_1"/>
    <property type="match status" value="1"/>
</dbReference>
<dbReference type="PRINTS" id="PR00947">
    <property type="entry name" value="CUTICLE"/>
</dbReference>
<feature type="compositionally biased region" description="Basic and acidic residues" evidence="3">
    <location>
        <begin position="111"/>
        <end position="121"/>
    </location>
</feature>
<reference evidence="5 6" key="1">
    <citation type="submission" date="2024-05" db="EMBL/GenBank/DDBJ databases">
        <title>Genetic variation in Jamaican populations of the coffee berry borer (Hypothenemus hampei).</title>
        <authorList>
            <person name="Errbii M."/>
            <person name="Myrie A."/>
        </authorList>
    </citation>
    <scope>NUCLEOTIDE SEQUENCE [LARGE SCALE GENOMIC DNA]</scope>
    <source>
        <strain evidence="5">JA-Hopewell-2020-01-JO</strain>
        <tissue evidence="5">Whole body</tissue>
    </source>
</reference>
<dbReference type="Proteomes" id="UP001566132">
    <property type="component" value="Unassembled WGS sequence"/>
</dbReference>
<evidence type="ECO:0000256" key="4">
    <source>
        <dbReference type="SAM" id="SignalP"/>
    </source>
</evidence>
<comment type="caution">
    <text evidence="5">The sequence shown here is derived from an EMBL/GenBank/DDBJ whole genome shotgun (WGS) entry which is preliminary data.</text>
</comment>
<sequence length="132" mass="14800">MFSKLVILLFSFIICTYAAVIQNLVAILQYRANLKPNGSFRWSYESSDGSKQEQEGNESIQGGQVIQGSFEHYDPDGALRKNSFVADERGYIPSSEDLPVGPPIPDYIVRSLERNAAHPEEESPEYIENSLN</sequence>
<accession>A0ABD1FA44</accession>
<evidence type="ECO:0000256" key="1">
    <source>
        <dbReference type="ARBA" id="ARBA00022460"/>
    </source>
</evidence>
<evidence type="ECO:0000256" key="2">
    <source>
        <dbReference type="PROSITE-ProRule" id="PRU00497"/>
    </source>
</evidence>
<dbReference type="GO" id="GO:0042302">
    <property type="term" value="F:structural constituent of cuticle"/>
    <property type="evidence" value="ECO:0007669"/>
    <property type="project" value="UniProtKB-UniRule"/>
</dbReference>
<organism evidence="5 6">
    <name type="scientific">Hypothenemus hampei</name>
    <name type="common">Coffee berry borer</name>
    <dbReference type="NCBI Taxonomy" id="57062"/>
    <lineage>
        <taxon>Eukaryota</taxon>
        <taxon>Metazoa</taxon>
        <taxon>Ecdysozoa</taxon>
        <taxon>Arthropoda</taxon>
        <taxon>Hexapoda</taxon>
        <taxon>Insecta</taxon>
        <taxon>Pterygota</taxon>
        <taxon>Neoptera</taxon>
        <taxon>Endopterygota</taxon>
        <taxon>Coleoptera</taxon>
        <taxon>Polyphaga</taxon>
        <taxon>Cucujiformia</taxon>
        <taxon>Curculionidae</taxon>
        <taxon>Scolytinae</taxon>
        <taxon>Hypothenemus</taxon>
    </lineage>
</organism>
<keyword evidence="6" id="KW-1185">Reference proteome</keyword>
<evidence type="ECO:0000313" key="6">
    <source>
        <dbReference type="Proteomes" id="UP001566132"/>
    </source>
</evidence>
<name>A0ABD1FA44_HYPHA</name>
<dbReference type="PANTHER" id="PTHR10380:SF173">
    <property type="entry name" value="CUTICULAR PROTEIN 47EF, ISOFORM C-RELATED"/>
    <property type="match status" value="1"/>
</dbReference>
<gene>
    <name evidence="5" type="ORF">ABEB36_002931</name>
</gene>
<keyword evidence="1 2" id="KW-0193">Cuticle</keyword>
<dbReference type="InterPro" id="IPR031311">
    <property type="entry name" value="CHIT_BIND_RR_consensus"/>
</dbReference>
<dbReference type="AlphaFoldDB" id="A0ABD1FA44"/>
<protein>
    <submittedName>
        <fullName evidence="5">Uncharacterized protein</fullName>
    </submittedName>
</protein>
<keyword evidence="4" id="KW-0732">Signal</keyword>
<evidence type="ECO:0000313" key="5">
    <source>
        <dbReference type="EMBL" id="KAL1513530.1"/>
    </source>
</evidence>